<keyword evidence="3" id="KW-1185">Reference proteome</keyword>
<sequence>LGRALRLRWLWSNRLQGLRSHPCFPALSNSVTQAFFDASIRCEVGDGTSTLFWSDTWLDGRCVVASFPDLVEAVPVRRKNRRSVASALQDHAWISDLTGPLTVPVLVQFVQLRQRLQNLVLHPSLQDRVVWKWCASGQYFCSSAYQAMFLGQTALAGAKELWKVKAPNEYRLFFWLVLHDRCWTSERLHRHGLRVSASCAFCCQHDESIDHLLLGCVYSREIWFKTLFRTGWQHLVPVPEDSLPSWWLLARKKVTKMRRKSFDSLYLLLSRQLWLERNNRIFRNGVKLPDLLVGAILEQVSLWSKAGLLDSVLLFSG</sequence>
<feature type="non-terminal residue" evidence="2">
    <location>
        <position position="1"/>
    </location>
</feature>
<dbReference type="Proteomes" id="UP000095767">
    <property type="component" value="Unassembled WGS sequence"/>
</dbReference>
<feature type="domain" description="Reverse transcriptase zinc-binding" evidence="1">
    <location>
        <begin position="139"/>
        <end position="223"/>
    </location>
</feature>
<organism evidence="2 3">
    <name type="scientific">Dichanthelium oligosanthes</name>
    <dbReference type="NCBI Taxonomy" id="888268"/>
    <lineage>
        <taxon>Eukaryota</taxon>
        <taxon>Viridiplantae</taxon>
        <taxon>Streptophyta</taxon>
        <taxon>Embryophyta</taxon>
        <taxon>Tracheophyta</taxon>
        <taxon>Spermatophyta</taxon>
        <taxon>Magnoliopsida</taxon>
        <taxon>Liliopsida</taxon>
        <taxon>Poales</taxon>
        <taxon>Poaceae</taxon>
        <taxon>PACMAD clade</taxon>
        <taxon>Panicoideae</taxon>
        <taxon>Panicodae</taxon>
        <taxon>Paniceae</taxon>
        <taxon>Dichantheliinae</taxon>
        <taxon>Dichanthelium</taxon>
    </lineage>
</organism>
<gene>
    <name evidence="2" type="ORF">BAE44_0010343</name>
</gene>
<dbReference type="EMBL" id="LWDX02029518">
    <property type="protein sequence ID" value="OEL28638.1"/>
    <property type="molecule type" value="Genomic_DNA"/>
</dbReference>
<evidence type="ECO:0000313" key="2">
    <source>
        <dbReference type="EMBL" id="OEL28638.1"/>
    </source>
</evidence>
<dbReference type="InterPro" id="IPR026960">
    <property type="entry name" value="RVT-Znf"/>
</dbReference>
<evidence type="ECO:0000313" key="3">
    <source>
        <dbReference type="Proteomes" id="UP000095767"/>
    </source>
</evidence>
<proteinExistence type="predicted"/>
<reference evidence="2 3" key="1">
    <citation type="submission" date="2016-09" db="EMBL/GenBank/DDBJ databases">
        <title>The draft genome of Dichanthelium oligosanthes: A C3 panicoid grass species.</title>
        <authorList>
            <person name="Studer A.J."/>
            <person name="Schnable J.C."/>
            <person name="Brutnell T.P."/>
        </authorList>
    </citation>
    <scope>NUCLEOTIDE SEQUENCE [LARGE SCALE GENOMIC DNA]</scope>
    <source>
        <strain evidence="3">cv. Kellogg 1175</strain>
        <tissue evidence="2">Leaf</tissue>
    </source>
</reference>
<evidence type="ECO:0000259" key="1">
    <source>
        <dbReference type="Pfam" id="PF13966"/>
    </source>
</evidence>
<comment type="caution">
    <text evidence="2">The sequence shown here is derived from an EMBL/GenBank/DDBJ whole genome shotgun (WGS) entry which is preliminary data.</text>
</comment>
<dbReference type="PANTHER" id="PTHR36617:SF17">
    <property type="entry name" value="OS01G0114800 PROTEIN"/>
    <property type="match status" value="1"/>
</dbReference>
<dbReference type="STRING" id="888268.A0A1E5VU41"/>
<accession>A0A1E5VU41</accession>
<dbReference type="PANTHER" id="PTHR36617">
    <property type="entry name" value="PROTEIN, PUTATIVE-RELATED"/>
    <property type="match status" value="1"/>
</dbReference>
<name>A0A1E5VU41_9POAL</name>
<dbReference type="OrthoDB" id="649363at2759"/>
<dbReference type="AlphaFoldDB" id="A0A1E5VU41"/>
<dbReference type="Pfam" id="PF13966">
    <property type="entry name" value="zf-RVT"/>
    <property type="match status" value="1"/>
</dbReference>
<protein>
    <recommendedName>
        <fullName evidence="1">Reverse transcriptase zinc-binding domain-containing protein</fullName>
    </recommendedName>
</protein>